<name>A0A7S0UES7_9STRA</name>
<dbReference type="EMBL" id="HBFL01000386">
    <property type="protein sequence ID" value="CAD8760244.1"/>
    <property type="molecule type" value="Transcribed_RNA"/>
</dbReference>
<accession>A0A7S0UES7</accession>
<gene>
    <name evidence="1" type="ORF">PDEL1432_LOCUS283</name>
</gene>
<dbReference type="AlphaFoldDB" id="A0A7S0UES7"/>
<evidence type="ECO:0000313" key="1">
    <source>
        <dbReference type="EMBL" id="CAD8760244.1"/>
    </source>
</evidence>
<proteinExistence type="predicted"/>
<sequence>MFIKSAASYTDQGKAIQSINEKWGGESSGTRRPWGGRETIGIQVCKKKYSPFLFTIETEDDDENDAKNCNGTAPSTGEKKRFVKVVRTFGCPHHSNIRKERIECHGVRKGWEPFGQWSLRKAQQLARRETVRLNSSGNNRINQKGDSGDRKVAALCSDGKCSSKQEVDSENGIDEIKTICHNGKCLWKRRGKYDDVYNEITGYSGSSSEEDS</sequence>
<reference evidence="1" key="1">
    <citation type="submission" date="2021-01" db="EMBL/GenBank/DDBJ databases">
        <authorList>
            <person name="Corre E."/>
            <person name="Pelletier E."/>
            <person name="Niang G."/>
            <person name="Scheremetjew M."/>
            <person name="Finn R."/>
            <person name="Kale V."/>
            <person name="Holt S."/>
            <person name="Cochrane G."/>
            <person name="Meng A."/>
            <person name="Brown T."/>
            <person name="Cohen L."/>
        </authorList>
    </citation>
    <scope>NUCLEOTIDE SEQUENCE</scope>
    <source>
        <strain evidence="1">UNC1205</strain>
    </source>
</reference>
<protein>
    <submittedName>
        <fullName evidence="1">Uncharacterized protein</fullName>
    </submittedName>
</protein>
<organism evidence="1">
    <name type="scientific">Pseudo-nitzschia delicatissima</name>
    <dbReference type="NCBI Taxonomy" id="44447"/>
    <lineage>
        <taxon>Eukaryota</taxon>
        <taxon>Sar</taxon>
        <taxon>Stramenopiles</taxon>
        <taxon>Ochrophyta</taxon>
        <taxon>Bacillariophyta</taxon>
        <taxon>Bacillariophyceae</taxon>
        <taxon>Bacillariophycidae</taxon>
        <taxon>Bacillariales</taxon>
        <taxon>Bacillariaceae</taxon>
        <taxon>Pseudo-nitzschia</taxon>
    </lineage>
</organism>